<dbReference type="Proteomes" id="UP000198211">
    <property type="component" value="Unassembled WGS sequence"/>
</dbReference>
<dbReference type="AlphaFoldDB" id="A0A225W7X6"/>
<accession>A0A225W7X6</accession>
<evidence type="ECO:0000313" key="2">
    <source>
        <dbReference type="Proteomes" id="UP000198211"/>
    </source>
</evidence>
<protein>
    <submittedName>
        <fullName evidence="1">Uncharacterized protein</fullName>
    </submittedName>
</protein>
<evidence type="ECO:0000313" key="1">
    <source>
        <dbReference type="EMBL" id="OWZ13318.1"/>
    </source>
</evidence>
<dbReference type="OrthoDB" id="116992at2759"/>
<proteinExistence type="predicted"/>
<comment type="caution">
    <text evidence="1">The sequence shown here is derived from an EMBL/GenBank/DDBJ whole genome shotgun (WGS) entry which is preliminary data.</text>
</comment>
<dbReference type="EMBL" id="NBNE01001611">
    <property type="protein sequence ID" value="OWZ13318.1"/>
    <property type="molecule type" value="Genomic_DNA"/>
</dbReference>
<name>A0A225W7X6_9STRA</name>
<organism evidence="1 2">
    <name type="scientific">Phytophthora megakarya</name>
    <dbReference type="NCBI Taxonomy" id="4795"/>
    <lineage>
        <taxon>Eukaryota</taxon>
        <taxon>Sar</taxon>
        <taxon>Stramenopiles</taxon>
        <taxon>Oomycota</taxon>
        <taxon>Peronosporomycetes</taxon>
        <taxon>Peronosporales</taxon>
        <taxon>Peronosporaceae</taxon>
        <taxon>Phytophthora</taxon>
    </lineage>
</organism>
<keyword evidence="2" id="KW-1185">Reference proteome</keyword>
<sequence>MLAFKSNHNVQVLIGGLEALLRIYYVTKYVTNMPELVDSVTAVALIAFKRRELRERQTQMLHEDTSIVGRRRVASMVFALTNRREIAEPLAALYLLRGSCVYMSVSCTVPPLLDIMRELIQHDTHSCNLIELREGEPNIKFRTVSFLDYIVAKQYEFVMTCFRRKQSESTPRSDLVLTRHPLCSTHCISHHHTEAVPVITGIRIPYLDPDTPIELVIKRAQCALMLFRPYRSLLDLVSDRVSEPAGSVAYFQWEPTRTHFVREIMANIDYYYHTAKIAQEDGEFGSNEIANEHNSDGLFGTRDIVDDTTGNMQRDSEAPLVTDEFCQIFADESDATMTDDGSRLPIFPTECVKDSATDEVEPSLSNRPRLEQSADVVELIQHALESEHEWLPPKEQPDSLPPIRPHPTVNDVATVFTLNRRQHVASSLIAAALLRRFQQQELANAYELADYRSSEIESRLRGNQLLMFLGGADGTGNSRVIDAVSAFCSD</sequence>
<gene>
    <name evidence="1" type="ORF">PHMEG_00013376</name>
</gene>
<reference evidence="2" key="1">
    <citation type="submission" date="2017-03" db="EMBL/GenBank/DDBJ databases">
        <title>Phytopthora megakarya and P. palmivora, two closely related causual agents of cacao black pod achieved similar genome size and gene model numbers by different mechanisms.</title>
        <authorList>
            <person name="Ali S."/>
            <person name="Shao J."/>
            <person name="Larry D.J."/>
            <person name="Kronmiller B."/>
            <person name="Shen D."/>
            <person name="Strem M.D."/>
            <person name="Melnick R.L."/>
            <person name="Guiltinan M.J."/>
            <person name="Tyler B.M."/>
            <person name="Meinhardt L.W."/>
            <person name="Bailey B.A."/>
        </authorList>
    </citation>
    <scope>NUCLEOTIDE SEQUENCE [LARGE SCALE GENOMIC DNA]</scope>
    <source>
        <strain evidence="2">zdho120</strain>
    </source>
</reference>